<gene>
    <name evidence="2" type="ORF">SAMN05421659_12419</name>
</gene>
<proteinExistence type="predicted"/>
<dbReference type="EMBL" id="FOJI01000024">
    <property type="protein sequence ID" value="SEW45102.1"/>
    <property type="molecule type" value="Genomic_DNA"/>
</dbReference>
<dbReference type="STRING" id="99656.SAMN05421659_12419"/>
<evidence type="ECO:0000259" key="1">
    <source>
        <dbReference type="Pfam" id="PF00882"/>
    </source>
</evidence>
<evidence type="ECO:0000313" key="2">
    <source>
        <dbReference type="EMBL" id="SEW45102.1"/>
    </source>
</evidence>
<keyword evidence="3" id="KW-1185">Reference proteome</keyword>
<dbReference type="OrthoDB" id="9810528at2"/>
<dbReference type="RefSeq" id="WP_092457915.1">
    <property type="nucleotide sequence ID" value="NZ_FOJI01000024.1"/>
</dbReference>
<accession>A0A1I0RUG7</accession>
<name>A0A1I0RUG7_9FIRM</name>
<reference evidence="2 3" key="1">
    <citation type="submission" date="2016-10" db="EMBL/GenBank/DDBJ databases">
        <authorList>
            <person name="de Groot N.N."/>
        </authorList>
    </citation>
    <scope>NUCLEOTIDE SEQUENCE [LARGE SCALE GENOMIC DNA]</scope>
    <source>
        <strain evidence="2 3">DSM 9179</strain>
    </source>
</reference>
<organism evidence="2 3">
    <name type="scientific">[Clostridium] fimetarium</name>
    <dbReference type="NCBI Taxonomy" id="99656"/>
    <lineage>
        <taxon>Bacteria</taxon>
        <taxon>Bacillati</taxon>
        <taxon>Bacillota</taxon>
        <taxon>Clostridia</taxon>
        <taxon>Lachnospirales</taxon>
        <taxon>Lachnospiraceae</taxon>
    </lineage>
</organism>
<protein>
    <submittedName>
        <fullName evidence="2">Zinc dependent phospholipase C</fullName>
    </submittedName>
</protein>
<feature type="domain" description="Phospholipase C/D" evidence="1">
    <location>
        <begin position="6"/>
        <end position="158"/>
    </location>
</feature>
<dbReference type="AlphaFoldDB" id="A0A1I0RUG7"/>
<dbReference type="Proteomes" id="UP000199701">
    <property type="component" value="Unassembled WGS sequence"/>
</dbReference>
<dbReference type="Pfam" id="PF00882">
    <property type="entry name" value="Zn_dep_PLPC"/>
    <property type="match status" value="1"/>
</dbReference>
<sequence>MPSLATHFLFGQDVFKKVDISTKHTIKKGLGAFRLGLQGPDIFFYDLLHSVIAHDKNIGSKMHTQRTDIFFYHYVDYLKDNGLDNDEIATSYLYGMLCHYSLDCASHPFVYYFTNLHDKSPEGKNKSLSIHCQFESNIDELLYMDRNGKNICDIKRSKFMEISQKEIDVISPIIAHAISETYKCDITANYVRGSIKRGLKINSLLNNKYGVKKPLIGLIEKPIMGSHIGTSLMFTRKLPSRACLNENHEEWHIPFNNTEMYSSFMDLYNLGMTDAIRFIHMAMDVLDKKCSISKFSNSTGGMSYHTGLNWRLGDEMVYFKSND</sequence>
<evidence type="ECO:0000313" key="3">
    <source>
        <dbReference type="Proteomes" id="UP000199701"/>
    </source>
</evidence>
<dbReference type="InterPro" id="IPR029002">
    <property type="entry name" value="PLPC/GPLD1"/>
</dbReference>